<dbReference type="InterPro" id="IPR051782">
    <property type="entry name" value="ABC_Transporter_VariousFunc"/>
</dbReference>
<dbReference type="InterPro" id="IPR003439">
    <property type="entry name" value="ABC_transporter-like_ATP-bd"/>
</dbReference>
<dbReference type="Pfam" id="PF00005">
    <property type="entry name" value="ABC_tran"/>
    <property type="match status" value="1"/>
</dbReference>
<dbReference type="SMART" id="SM00382">
    <property type="entry name" value="AAA"/>
    <property type="match status" value="1"/>
</dbReference>
<dbReference type="GO" id="GO:0016887">
    <property type="term" value="F:ATP hydrolysis activity"/>
    <property type="evidence" value="ECO:0007669"/>
    <property type="project" value="InterPro"/>
</dbReference>
<dbReference type="InterPro" id="IPR027417">
    <property type="entry name" value="P-loop_NTPase"/>
</dbReference>
<dbReference type="Proteomes" id="UP000824229">
    <property type="component" value="Unassembled WGS sequence"/>
</dbReference>
<name>A0A9E2NL68_9FIRM</name>
<dbReference type="PANTHER" id="PTHR42939">
    <property type="entry name" value="ABC TRANSPORTER ATP-BINDING PROTEIN ALBC-RELATED"/>
    <property type="match status" value="1"/>
</dbReference>
<dbReference type="CDD" id="cd03230">
    <property type="entry name" value="ABC_DR_subfamily_A"/>
    <property type="match status" value="1"/>
</dbReference>
<comment type="caution">
    <text evidence="5">The sequence shown here is derived from an EMBL/GenBank/DDBJ whole genome shotgun (WGS) entry which is preliminary data.</text>
</comment>
<protein>
    <submittedName>
        <fullName evidence="5">ABC transporter ATP-binding protein</fullName>
    </submittedName>
</protein>
<evidence type="ECO:0000256" key="3">
    <source>
        <dbReference type="ARBA" id="ARBA00022840"/>
    </source>
</evidence>
<sequence>MEAVVFKDIKKKVGDFKLDIPKLMIKKGYITGFIGENGAGKTTTMRLMMDMLIPDSGEIEIEGMNVRDSGKEVKQDIGFVGEPTGFPEESKLKDIKRMFAPFYTSWDEKLFETYSKKFQLQLTKKYKELSTGQKKQFDLVMALSHRPKLIILDEPTAGLDPVVRNEILDVLMEHMQSEEVTIFYSTHITTDLERAGDYIVYIKDGKIMINTELNVLLEEYCIVKGSKDLFPKEIQKELLGYKISKLGAEGLVRSKKQAEELFGREVVYEKPSLEEIMILLASKEAI</sequence>
<evidence type="ECO:0000259" key="4">
    <source>
        <dbReference type="PROSITE" id="PS50893"/>
    </source>
</evidence>
<evidence type="ECO:0000313" key="6">
    <source>
        <dbReference type="Proteomes" id="UP000824229"/>
    </source>
</evidence>
<keyword evidence="1" id="KW-0813">Transport</keyword>
<evidence type="ECO:0000256" key="1">
    <source>
        <dbReference type="ARBA" id="ARBA00022448"/>
    </source>
</evidence>
<dbReference type="EMBL" id="JAHLFQ010000143">
    <property type="protein sequence ID" value="MBU3804377.1"/>
    <property type="molecule type" value="Genomic_DNA"/>
</dbReference>
<reference evidence="5" key="1">
    <citation type="journal article" date="2021" name="PeerJ">
        <title>Extensive microbial diversity within the chicken gut microbiome revealed by metagenomics and culture.</title>
        <authorList>
            <person name="Gilroy R."/>
            <person name="Ravi A."/>
            <person name="Getino M."/>
            <person name="Pursley I."/>
            <person name="Horton D.L."/>
            <person name="Alikhan N.F."/>
            <person name="Baker D."/>
            <person name="Gharbi K."/>
            <person name="Hall N."/>
            <person name="Watson M."/>
            <person name="Adriaenssens E.M."/>
            <person name="Foster-Nyarko E."/>
            <person name="Jarju S."/>
            <person name="Secka A."/>
            <person name="Antonio M."/>
            <person name="Oren A."/>
            <person name="Chaudhuri R.R."/>
            <person name="La Ragione R."/>
            <person name="Hildebrand F."/>
            <person name="Pallen M.J."/>
        </authorList>
    </citation>
    <scope>NUCLEOTIDE SEQUENCE</scope>
    <source>
        <strain evidence="5">B5-657</strain>
    </source>
</reference>
<dbReference type="SUPFAM" id="SSF52540">
    <property type="entry name" value="P-loop containing nucleoside triphosphate hydrolases"/>
    <property type="match status" value="1"/>
</dbReference>
<keyword evidence="3 5" id="KW-0067">ATP-binding</keyword>
<dbReference type="PANTHER" id="PTHR42939:SF3">
    <property type="entry name" value="ABC TRANSPORTER ATP-BINDING COMPONENT"/>
    <property type="match status" value="1"/>
</dbReference>
<reference evidence="5" key="2">
    <citation type="submission" date="2021-04" db="EMBL/GenBank/DDBJ databases">
        <authorList>
            <person name="Gilroy R."/>
        </authorList>
    </citation>
    <scope>NUCLEOTIDE SEQUENCE</scope>
    <source>
        <strain evidence="5">B5-657</strain>
    </source>
</reference>
<gene>
    <name evidence="5" type="ORF">H9872_06445</name>
</gene>
<dbReference type="AlphaFoldDB" id="A0A9E2NL68"/>
<dbReference type="InterPro" id="IPR003593">
    <property type="entry name" value="AAA+_ATPase"/>
</dbReference>
<organism evidence="5 6">
    <name type="scientific">Candidatus Cellulosilyticum pullistercoris</name>
    <dbReference type="NCBI Taxonomy" id="2838521"/>
    <lineage>
        <taxon>Bacteria</taxon>
        <taxon>Bacillati</taxon>
        <taxon>Bacillota</taxon>
        <taxon>Clostridia</taxon>
        <taxon>Lachnospirales</taxon>
        <taxon>Cellulosilyticaceae</taxon>
        <taxon>Cellulosilyticum</taxon>
    </lineage>
</organism>
<accession>A0A9E2NL68</accession>
<proteinExistence type="predicted"/>
<dbReference type="Gene3D" id="3.40.50.300">
    <property type="entry name" value="P-loop containing nucleotide triphosphate hydrolases"/>
    <property type="match status" value="1"/>
</dbReference>
<keyword evidence="2" id="KW-0547">Nucleotide-binding</keyword>
<dbReference type="GO" id="GO:0005524">
    <property type="term" value="F:ATP binding"/>
    <property type="evidence" value="ECO:0007669"/>
    <property type="project" value="UniProtKB-KW"/>
</dbReference>
<evidence type="ECO:0000256" key="2">
    <source>
        <dbReference type="ARBA" id="ARBA00022741"/>
    </source>
</evidence>
<evidence type="ECO:0000313" key="5">
    <source>
        <dbReference type="EMBL" id="MBU3804377.1"/>
    </source>
</evidence>
<dbReference type="PROSITE" id="PS50893">
    <property type="entry name" value="ABC_TRANSPORTER_2"/>
    <property type="match status" value="1"/>
</dbReference>
<feature type="domain" description="ABC transporter" evidence="4">
    <location>
        <begin position="4"/>
        <end position="229"/>
    </location>
</feature>